<feature type="compositionally biased region" description="Acidic residues" evidence="1">
    <location>
        <begin position="68"/>
        <end position="87"/>
    </location>
</feature>
<evidence type="ECO:0000256" key="1">
    <source>
        <dbReference type="SAM" id="MobiDB-lite"/>
    </source>
</evidence>
<accession>A0A6A4SNQ1</accession>
<dbReference type="Proteomes" id="UP000438429">
    <property type="component" value="Unassembled WGS sequence"/>
</dbReference>
<dbReference type="AlphaFoldDB" id="A0A6A4SNQ1"/>
<name>A0A6A4SNQ1_SCOMX</name>
<dbReference type="EMBL" id="VEVO01000012">
    <property type="protein sequence ID" value="KAF0034185.1"/>
    <property type="molecule type" value="Genomic_DNA"/>
</dbReference>
<proteinExistence type="predicted"/>
<sequence>MTPKPSMRKLFAQDLQTSHAFRNAIACPVIKPYRLSSAAFSIKDSTGKQPARKSEQVQCLTKPNPLYYEEEEEEEEEEEKEEEEEFL</sequence>
<evidence type="ECO:0000313" key="3">
    <source>
        <dbReference type="Proteomes" id="UP000438429"/>
    </source>
</evidence>
<gene>
    <name evidence="2" type="ORF">F2P81_014251</name>
</gene>
<protein>
    <submittedName>
        <fullName evidence="2">Uncharacterized protein</fullName>
    </submittedName>
</protein>
<feature type="region of interest" description="Disordered" evidence="1">
    <location>
        <begin position="44"/>
        <end position="87"/>
    </location>
</feature>
<organism evidence="2 3">
    <name type="scientific">Scophthalmus maximus</name>
    <name type="common">Turbot</name>
    <name type="synonym">Psetta maxima</name>
    <dbReference type="NCBI Taxonomy" id="52904"/>
    <lineage>
        <taxon>Eukaryota</taxon>
        <taxon>Metazoa</taxon>
        <taxon>Chordata</taxon>
        <taxon>Craniata</taxon>
        <taxon>Vertebrata</taxon>
        <taxon>Euteleostomi</taxon>
        <taxon>Actinopterygii</taxon>
        <taxon>Neopterygii</taxon>
        <taxon>Teleostei</taxon>
        <taxon>Neoteleostei</taxon>
        <taxon>Acanthomorphata</taxon>
        <taxon>Carangaria</taxon>
        <taxon>Pleuronectiformes</taxon>
        <taxon>Pleuronectoidei</taxon>
        <taxon>Scophthalmidae</taxon>
        <taxon>Scophthalmus</taxon>
    </lineage>
</organism>
<evidence type="ECO:0000313" key="2">
    <source>
        <dbReference type="EMBL" id="KAF0034185.1"/>
    </source>
</evidence>
<reference evidence="2 3" key="1">
    <citation type="submission" date="2019-06" db="EMBL/GenBank/DDBJ databases">
        <title>Draft genomes of female and male turbot (Scophthalmus maximus).</title>
        <authorList>
            <person name="Xu H."/>
            <person name="Xu X.-W."/>
            <person name="Shao C."/>
            <person name="Chen S."/>
        </authorList>
    </citation>
    <scope>NUCLEOTIDE SEQUENCE [LARGE SCALE GENOMIC DNA]</scope>
    <source>
        <strain evidence="2">Ysfricsl-2016a</strain>
        <tissue evidence="2">Blood</tissue>
    </source>
</reference>
<comment type="caution">
    <text evidence="2">The sequence shown here is derived from an EMBL/GenBank/DDBJ whole genome shotgun (WGS) entry which is preliminary data.</text>
</comment>